<dbReference type="SUPFAM" id="SSF55031">
    <property type="entry name" value="Bacterial exopeptidase dimerisation domain"/>
    <property type="match status" value="1"/>
</dbReference>
<feature type="domain" description="Peptidase M20 dimerisation" evidence="5">
    <location>
        <begin position="208"/>
        <end position="300"/>
    </location>
</feature>
<feature type="binding site" evidence="3">
    <location>
        <position position="82"/>
    </location>
    <ligand>
        <name>Zn(2+)</name>
        <dbReference type="ChEBI" id="CHEBI:29105"/>
        <label>1</label>
    </ligand>
</feature>
<dbReference type="NCBIfam" id="TIGR01879">
    <property type="entry name" value="hydantase"/>
    <property type="match status" value="1"/>
</dbReference>
<feature type="binding site" evidence="4">
    <location>
        <position position="288"/>
    </location>
    <ligand>
        <name>allantoate</name>
        <dbReference type="ChEBI" id="CHEBI:17536"/>
    </ligand>
</feature>
<dbReference type="AlphaFoldDB" id="A0A5C6S7M2"/>
<dbReference type="GO" id="GO:0046872">
    <property type="term" value="F:metal ion binding"/>
    <property type="evidence" value="ECO:0007669"/>
    <property type="project" value="UniProtKB-KW"/>
</dbReference>
<dbReference type="InterPro" id="IPR002933">
    <property type="entry name" value="Peptidase_M20"/>
</dbReference>
<evidence type="ECO:0000256" key="2">
    <source>
        <dbReference type="ARBA" id="ARBA00022801"/>
    </source>
</evidence>
<comment type="caution">
    <text evidence="6">The sequence shown here is derived from an EMBL/GenBank/DDBJ whole genome shotgun (WGS) entry which is preliminary data.</text>
</comment>
<dbReference type="Pfam" id="PF07687">
    <property type="entry name" value="M20_dimer"/>
    <property type="match status" value="1"/>
</dbReference>
<keyword evidence="2 6" id="KW-0378">Hydrolase</keyword>
<feature type="binding site" evidence="4">
    <location>
        <position position="275"/>
    </location>
    <ligand>
        <name>allantoate</name>
        <dbReference type="ChEBI" id="CHEBI:17536"/>
    </ligand>
</feature>
<dbReference type="InterPro" id="IPR010158">
    <property type="entry name" value="Amidase_Cbmase"/>
</dbReference>
<feature type="binding site" evidence="3">
    <location>
        <position position="380"/>
    </location>
    <ligand>
        <name>Zn(2+)</name>
        <dbReference type="ChEBI" id="CHEBI:29105"/>
        <label>2</label>
    </ligand>
</feature>
<dbReference type="NCBIfam" id="NF009531">
    <property type="entry name" value="PRK12893.1-5"/>
    <property type="match status" value="1"/>
</dbReference>
<evidence type="ECO:0000313" key="7">
    <source>
        <dbReference type="Proteomes" id="UP000321562"/>
    </source>
</evidence>
<keyword evidence="3" id="KW-0479">Metal-binding</keyword>
<keyword evidence="7" id="KW-1185">Reference proteome</keyword>
<dbReference type="RefSeq" id="WP_147095802.1">
    <property type="nucleotide sequence ID" value="NZ_JBHUFH010000002.1"/>
</dbReference>
<dbReference type="InterPro" id="IPR011650">
    <property type="entry name" value="Peptidase_M20_dimer"/>
</dbReference>
<feature type="binding site" evidence="3">
    <location>
        <position position="187"/>
    </location>
    <ligand>
        <name>Zn(2+)</name>
        <dbReference type="ChEBI" id="CHEBI:29105"/>
        <label>1</label>
    </ligand>
</feature>
<dbReference type="Pfam" id="PF01546">
    <property type="entry name" value="Peptidase_M20"/>
    <property type="match status" value="1"/>
</dbReference>
<dbReference type="OrthoDB" id="9808195at2"/>
<reference evidence="6 7" key="1">
    <citation type="submission" date="2019-08" db="EMBL/GenBank/DDBJ databases">
        <authorList>
            <person name="Ye J."/>
        </authorList>
    </citation>
    <scope>NUCLEOTIDE SEQUENCE [LARGE SCALE GENOMIC DNA]</scope>
    <source>
        <strain evidence="6 7">TK008</strain>
    </source>
</reference>
<dbReference type="Gene3D" id="3.40.630.10">
    <property type="entry name" value="Zn peptidases"/>
    <property type="match status" value="1"/>
</dbReference>
<comment type="cofactor">
    <cofactor evidence="3">
        <name>Zn(2+)</name>
        <dbReference type="ChEBI" id="CHEBI:29105"/>
    </cofactor>
    <text evidence="3">Binds 2 Zn(2+) ions per subunit.</text>
</comment>
<evidence type="ECO:0000313" key="6">
    <source>
        <dbReference type="EMBL" id="TXB70446.1"/>
    </source>
</evidence>
<gene>
    <name evidence="6" type="ORF">FQV27_00795</name>
</gene>
<dbReference type="PROSITE" id="PS00758">
    <property type="entry name" value="ARGE_DAPE_CPG2_1"/>
    <property type="match status" value="1"/>
</dbReference>
<feature type="binding site" evidence="3">
    <location>
        <position position="128"/>
    </location>
    <ligand>
        <name>Zn(2+)</name>
        <dbReference type="ChEBI" id="CHEBI:29105"/>
        <label>2</label>
    </ligand>
</feature>
<evidence type="ECO:0000259" key="5">
    <source>
        <dbReference type="Pfam" id="PF07687"/>
    </source>
</evidence>
<dbReference type="SUPFAM" id="SSF53187">
    <property type="entry name" value="Zn-dependent exopeptidases"/>
    <property type="match status" value="1"/>
</dbReference>
<dbReference type="PANTHER" id="PTHR32494">
    <property type="entry name" value="ALLANTOATE DEIMINASE-RELATED"/>
    <property type="match status" value="1"/>
</dbReference>
<evidence type="ECO:0000256" key="3">
    <source>
        <dbReference type="PIRSR" id="PIRSR001235-1"/>
    </source>
</evidence>
<protein>
    <submittedName>
        <fullName evidence="6">Zn-dependent hydrolase</fullName>
    </submittedName>
</protein>
<dbReference type="CDD" id="cd03884">
    <property type="entry name" value="M20_bAS"/>
    <property type="match status" value="1"/>
</dbReference>
<dbReference type="PIRSF" id="PIRSF001235">
    <property type="entry name" value="Amidase_carbamoylase"/>
    <property type="match status" value="1"/>
</dbReference>
<comment type="similarity">
    <text evidence="1">Belongs to the peptidase M20 family.</text>
</comment>
<accession>A0A5C6S7M2</accession>
<dbReference type="Proteomes" id="UP000321562">
    <property type="component" value="Unassembled WGS sequence"/>
</dbReference>
<feature type="binding site" evidence="3">
    <location>
        <position position="93"/>
    </location>
    <ligand>
        <name>Zn(2+)</name>
        <dbReference type="ChEBI" id="CHEBI:29105"/>
        <label>2</label>
    </ligand>
</feature>
<dbReference type="GO" id="GO:0016813">
    <property type="term" value="F:hydrolase activity, acting on carbon-nitrogen (but not peptide) bonds, in linear amidines"/>
    <property type="evidence" value="ECO:0007669"/>
    <property type="project" value="InterPro"/>
</dbReference>
<name>A0A5C6S7M2_9RHOB</name>
<organism evidence="6 7">
    <name type="scientific">Paracoccus aurantiacus</name>
    <dbReference type="NCBI Taxonomy" id="2599412"/>
    <lineage>
        <taxon>Bacteria</taxon>
        <taxon>Pseudomonadati</taxon>
        <taxon>Pseudomonadota</taxon>
        <taxon>Alphaproteobacteria</taxon>
        <taxon>Rhodobacterales</taxon>
        <taxon>Paracoccaceae</taxon>
        <taxon>Paracoccus</taxon>
    </lineage>
</organism>
<evidence type="ECO:0000256" key="4">
    <source>
        <dbReference type="PIRSR" id="PIRSR001235-2"/>
    </source>
</evidence>
<evidence type="ECO:0000256" key="1">
    <source>
        <dbReference type="ARBA" id="ARBA00006153"/>
    </source>
</evidence>
<proteinExistence type="inferred from homology"/>
<keyword evidence="3" id="KW-0862">Zinc</keyword>
<dbReference type="Gene3D" id="3.30.70.360">
    <property type="match status" value="1"/>
</dbReference>
<dbReference type="InterPro" id="IPR001261">
    <property type="entry name" value="ArgE/DapE_CS"/>
</dbReference>
<sequence>MRNLRVNADRIAADLDAMSKITDPGRPWTRRAFSPRFDEGREWLARQFTEAGLIVSNDAGGNLLGRRPGGDPKRGTIMLGSHSDTVPDGGRFDGVAGVIVALEVARMLDERGIRLRHHLDVVDFLAEEVSVFGVSCIGSRGMAGVLPQDWLALTHEGRSLDQAIRDCGGVPEWQIPATNIRAFLELHIEQGRVLEAHGTDLGIVTAIAGITRIEIVLTGQPDHAGTTPMGTRADALVAAAALVTDIDAEAVRRAHGPDHFTATVGEFSIEPGAANVVPGRVRMLIDARSDNRDQMREFLGWSRQRLTKLPTKISADMRVLSDNRPTPMHADIINALEAASGKVGATHRRMVSGAGHDAAFMARLAPTAMLFVPSKDGRSHCPEEFSEIADIALGAEVMAEAVIAIDQEGD</sequence>
<dbReference type="InterPro" id="IPR036264">
    <property type="entry name" value="Bact_exopeptidase_dim_dom"/>
</dbReference>
<feature type="binding site" evidence="3">
    <location>
        <position position="93"/>
    </location>
    <ligand>
        <name>Zn(2+)</name>
        <dbReference type="ChEBI" id="CHEBI:29105"/>
        <label>1</label>
    </ligand>
</feature>
<feature type="binding site" evidence="4">
    <location>
        <position position="212"/>
    </location>
    <ligand>
        <name>allantoate</name>
        <dbReference type="ChEBI" id="CHEBI:17536"/>
    </ligand>
</feature>
<dbReference type="PANTHER" id="PTHR32494:SF5">
    <property type="entry name" value="ALLANTOATE AMIDOHYDROLASE"/>
    <property type="match status" value="1"/>
</dbReference>
<dbReference type="EMBL" id="VOPL01000001">
    <property type="protein sequence ID" value="TXB70446.1"/>
    <property type="molecule type" value="Genomic_DNA"/>
</dbReference>